<protein>
    <submittedName>
        <fullName evidence="1">Uncharacterized protein</fullName>
    </submittedName>
</protein>
<proteinExistence type="predicted"/>
<sequence>MTLTGSKNFCPSKRHHNAQPRLCSPCTHSWHTAIYTTDDISAPFHASRNKGGYANAYLTYIIDNYYNLPSTLVFIHTSAPDTEVASSIARLNITYVQSEGYANLRCNPEPGCMPRDTGKPLGGTAAAESLLLEYGTWFSLFGPVTKVPKMVAAPCCAQFAVSRDAVVKRPRVGFWQLRLRTLSRVGWPTPAGR</sequence>
<dbReference type="PANTHER" id="PTHR37490">
    <property type="entry name" value="EXPRESSED PROTEIN"/>
    <property type="match status" value="1"/>
</dbReference>
<accession>A0A6G1LKU2</accession>
<dbReference type="EMBL" id="ML995812">
    <property type="protein sequence ID" value="KAF2773189.1"/>
    <property type="molecule type" value="Genomic_DNA"/>
</dbReference>
<dbReference type="OrthoDB" id="426718at2759"/>
<reference evidence="1" key="1">
    <citation type="journal article" date="2020" name="Stud. Mycol.">
        <title>101 Dothideomycetes genomes: a test case for predicting lifestyles and emergence of pathogens.</title>
        <authorList>
            <person name="Haridas S."/>
            <person name="Albert R."/>
            <person name="Binder M."/>
            <person name="Bloem J."/>
            <person name="Labutti K."/>
            <person name="Salamov A."/>
            <person name="Andreopoulos B."/>
            <person name="Baker S."/>
            <person name="Barry K."/>
            <person name="Bills G."/>
            <person name="Bluhm B."/>
            <person name="Cannon C."/>
            <person name="Castanera R."/>
            <person name="Culley D."/>
            <person name="Daum C."/>
            <person name="Ezra D."/>
            <person name="Gonzalez J."/>
            <person name="Henrissat B."/>
            <person name="Kuo A."/>
            <person name="Liang C."/>
            <person name="Lipzen A."/>
            <person name="Lutzoni F."/>
            <person name="Magnuson J."/>
            <person name="Mondo S."/>
            <person name="Nolan M."/>
            <person name="Ohm R."/>
            <person name="Pangilinan J."/>
            <person name="Park H.-J."/>
            <person name="Ramirez L."/>
            <person name="Alfaro M."/>
            <person name="Sun H."/>
            <person name="Tritt A."/>
            <person name="Yoshinaga Y."/>
            <person name="Zwiers L.-H."/>
            <person name="Turgeon B."/>
            <person name="Goodwin S."/>
            <person name="Spatafora J."/>
            <person name="Crous P."/>
            <person name="Grigoriev I."/>
        </authorList>
    </citation>
    <scope>NUCLEOTIDE SEQUENCE</scope>
    <source>
        <strain evidence="1">CBS 116005</strain>
    </source>
</reference>
<dbReference type="AlphaFoldDB" id="A0A6G1LKU2"/>
<organism evidence="1 2">
    <name type="scientific">Teratosphaeria nubilosa</name>
    <dbReference type="NCBI Taxonomy" id="161662"/>
    <lineage>
        <taxon>Eukaryota</taxon>
        <taxon>Fungi</taxon>
        <taxon>Dikarya</taxon>
        <taxon>Ascomycota</taxon>
        <taxon>Pezizomycotina</taxon>
        <taxon>Dothideomycetes</taxon>
        <taxon>Dothideomycetidae</taxon>
        <taxon>Mycosphaerellales</taxon>
        <taxon>Teratosphaeriaceae</taxon>
        <taxon>Teratosphaeria</taxon>
    </lineage>
</organism>
<name>A0A6G1LKU2_9PEZI</name>
<dbReference type="InterPro" id="IPR021838">
    <property type="entry name" value="DUF3431"/>
</dbReference>
<evidence type="ECO:0000313" key="2">
    <source>
        <dbReference type="Proteomes" id="UP000799436"/>
    </source>
</evidence>
<gene>
    <name evidence="1" type="ORF">EJ03DRAFT_324225</name>
</gene>
<dbReference type="Proteomes" id="UP000799436">
    <property type="component" value="Unassembled WGS sequence"/>
</dbReference>
<keyword evidence="2" id="KW-1185">Reference proteome</keyword>
<dbReference type="PANTHER" id="PTHR37490:SF2">
    <property type="match status" value="1"/>
</dbReference>
<dbReference type="Pfam" id="PF11913">
    <property type="entry name" value="DUF3431"/>
    <property type="match status" value="1"/>
</dbReference>
<evidence type="ECO:0000313" key="1">
    <source>
        <dbReference type="EMBL" id="KAF2773189.1"/>
    </source>
</evidence>